<evidence type="ECO:0000313" key="1">
    <source>
        <dbReference type="EMBL" id="PAV13290.1"/>
    </source>
</evidence>
<dbReference type="Proteomes" id="UP000218164">
    <property type="component" value="Unassembled WGS sequence"/>
</dbReference>
<accession>A0A2A2HVL5</accession>
<evidence type="ECO:0000313" key="2">
    <source>
        <dbReference type="Proteomes" id="UP000218164"/>
    </source>
</evidence>
<keyword evidence="2" id="KW-1185">Reference proteome</keyword>
<organism evidence="1 2">
    <name type="scientific">Methanosarcina spelaei</name>
    <dbReference type="NCBI Taxonomy" id="1036679"/>
    <lineage>
        <taxon>Archaea</taxon>
        <taxon>Methanobacteriati</taxon>
        <taxon>Methanobacteriota</taxon>
        <taxon>Stenosarchaea group</taxon>
        <taxon>Methanomicrobia</taxon>
        <taxon>Methanosarcinales</taxon>
        <taxon>Methanosarcinaceae</taxon>
        <taxon>Methanosarcina</taxon>
    </lineage>
</organism>
<dbReference type="AlphaFoldDB" id="A0A2A2HVL5"/>
<gene>
    <name evidence="1" type="ORF">ASJ81_18280</name>
</gene>
<reference evidence="1 2" key="1">
    <citation type="journal article" date="2017" name="BMC Genomics">
        <title>Genomic analysis of methanogenic archaea reveals a shift towards energy conservation.</title>
        <authorList>
            <person name="Gilmore S.P."/>
            <person name="Henske J.K."/>
            <person name="Sexton J.A."/>
            <person name="Solomon K.V."/>
            <person name="Seppala S."/>
            <person name="Yoo J.I."/>
            <person name="Huyett L.M."/>
            <person name="Pressman A."/>
            <person name="Cogan J.Z."/>
            <person name="Kivenson V."/>
            <person name="Peng X."/>
            <person name="Tan Y."/>
            <person name="Valentine D.L."/>
            <person name="O'Malley M.A."/>
        </authorList>
    </citation>
    <scope>NUCLEOTIDE SEQUENCE [LARGE SCALE GENOMIC DNA]</scope>
    <source>
        <strain evidence="1 2">MC-15</strain>
    </source>
</reference>
<proteinExistence type="predicted"/>
<sequence length="75" mass="8929">MACNNYSSFLHRQESSKNIDYSTLPSSIGSEKRENFSISYLKTDIIDCFYFVEKILKVIYFYNIVFQNQYPILLH</sequence>
<protein>
    <submittedName>
        <fullName evidence="1">Uncharacterized protein</fullName>
    </submittedName>
</protein>
<comment type="caution">
    <text evidence="1">The sequence shown here is derived from an EMBL/GenBank/DDBJ whole genome shotgun (WGS) entry which is preliminary data.</text>
</comment>
<name>A0A2A2HVL5_9EURY</name>
<dbReference type="EMBL" id="LMVP01000106">
    <property type="protein sequence ID" value="PAV13290.1"/>
    <property type="molecule type" value="Genomic_DNA"/>
</dbReference>